<evidence type="ECO:0000313" key="3">
    <source>
        <dbReference type="Proteomes" id="UP000502756"/>
    </source>
</evidence>
<dbReference type="SUPFAM" id="SSF110857">
    <property type="entry name" value="Gamma-glutamyl cyclotransferase-like"/>
    <property type="match status" value="1"/>
</dbReference>
<name>A0A6M5YFI8_9BACT</name>
<sequence>MADDSDFLIVYGTLRPGFTNSPAQYLRQHSQYVGEGTFPGLLVDLGTYPGALYQPDSQTRVWGTVYQLGNDKYQLLDRLDEYEGVGESFQQPTEYVRTLIPVRCGTETLTCWVYLYNLSTDGNLCIQSGDYVTYCLERITINNSNL</sequence>
<gene>
    <name evidence="2" type="ORF">HNV11_23240</name>
</gene>
<dbReference type="Gene3D" id="3.10.490.10">
    <property type="entry name" value="Gamma-glutamyl cyclotransferase-like"/>
    <property type="match status" value="1"/>
</dbReference>
<dbReference type="InterPro" id="IPR009288">
    <property type="entry name" value="AIG2-like_dom"/>
</dbReference>
<dbReference type="CDD" id="cd06661">
    <property type="entry name" value="GGCT_like"/>
    <property type="match status" value="1"/>
</dbReference>
<protein>
    <submittedName>
        <fullName evidence="2">Gamma-glutamylcyclotransferase</fullName>
    </submittedName>
</protein>
<dbReference type="EMBL" id="CP053435">
    <property type="protein sequence ID" value="QJW92080.1"/>
    <property type="molecule type" value="Genomic_DNA"/>
</dbReference>
<keyword evidence="2" id="KW-0808">Transferase</keyword>
<evidence type="ECO:0000259" key="1">
    <source>
        <dbReference type="Pfam" id="PF06094"/>
    </source>
</evidence>
<reference evidence="2 3" key="1">
    <citation type="submission" date="2020-05" db="EMBL/GenBank/DDBJ databases">
        <title>Genome sequencing of Spirosoma sp. TS118.</title>
        <authorList>
            <person name="Lee J.-H."/>
            <person name="Jeong S."/>
            <person name="Zhao L."/>
            <person name="Jung J.-H."/>
            <person name="Kim M.-K."/>
            <person name="Lim S."/>
        </authorList>
    </citation>
    <scope>NUCLEOTIDE SEQUENCE [LARGE SCALE GENOMIC DNA]</scope>
    <source>
        <strain evidence="2 3">TS118</strain>
    </source>
</reference>
<proteinExistence type="predicted"/>
<keyword evidence="3" id="KW-1185">Reference proteome</keyword>
<dbReference type="GO" id="GO:0016740">
    <property type="term" value="F:transferase activity"/>
    <property type="evidence" value="ECO:0007669"/>
    <property type="project" value="UniProtKB-KW"/>
</dbReference>
<organism evidence="2 3">
    <name type="scientific">Spirosoma taeanense</name>
    <dbReference type="NCBI Taxonomy" id="2735870"/>
    <lineage>
        <taxon>Bacteria</taxon>
        <taxon>Pseudomonadati</taxon>
        <taxon>Bacteroidota</taxon>
        <taxon>Cytophagia</taxon>
        <taxon>Cytophagales</taxon>
        <taxon>Cytophagaceae</taxon>
        <taxon>Spirosoma</taxon>
    </lineage>
</organism>
<dbReference type="KEGG" id="stae:HNV11_23240"/>
<dbReference type="InterPro" id="IPR036568">
    <property type="entry name" value="GGCT-like_sf"/>
</dbReference>
<evidence type="ECO:0000313" key="2">
    <source>
        <dbReference type="EMBL" id="QJW92080.1"/>
    </source>
</evidence>
<dbReference type="RefSeq" id="WP_171741931.1">
    <property type="nucleotide sequence ID" value="NZ_CP053435.1"/>
</dbReference>
<feature type="domain" description="Gamma-glutamylcyclotransferase AIG2-like" evidence="1">
    <location>
        <begin position="8"/>
        <end position="132"/>
    </location>
</feature>
<dbReference type="InterPro" id="IPR013024">
    <property type="entry name" value="GGCT-like"/>
</dbReference>
<dbReference type="Pfam" id="PF06094">
    <property type="entry name" value="GGACT"/>
    <property type="match status" value="1"/>
</dbReference>
<accession>A0A6M5YFI8</accession>
<dbReference type="Proteomes" id="UP000502756">
    <property type="component" value="Chromosome"/>
</dbReference>
<dbReference type="AlphaFoldDB" id="A0A6M5YFI8"/>